<dbReference type="GO" id="GO:0000155">
    <property type="term" value="F:phosphorelay sensor kinase activity"/>
    <property type="evidence" value="ECO:0007669"/>
    <property type="project" value="InterPro"/>
</dbReference>
<dbReference type="SUPFAM" id="SSF47384">
    <property type="entry name" value="Homodimeric domain of signal transducing histidine kinase"/>
    <property type="match status" value="1"/>
</dbReference>
<gene>
    <name evidence="11" type="ORF">SAMN02745823_03178</name>
</gene>
<dbReference type="InterPro" id="IPR003661">
    <property type="entry name" value="HisK_dim/P_dom"/>
</dbReference>
<evidence type="ECO:0000259" key="10">
    <source>
        <dbReference type="PROSITE" id="PS50885"/>
    </source>
</evidence>
<dbReference type="STRING" id="1123282.SAMN02745823_03178"/>
<sequence length="431" mass="48544">MKNRGIFTKVFTYTIISLLLLVGVTAALFSQQFMSFYRTKQAGQIIASYQPLVEQIQGNSNSDVAELARRFYESNQSFEFNIVDKDGNSIYATPNADTSNNFNGDFYYVVHNDNSLSIVAQSMTGLESFYRELIIRGVAVFAVMLALCLICAFVFARQMTKPIKRLADSAGKMANLEEVPPPLEHKDELGTLARDVYSMYVKLKETITKLEDEILRERELEESQRYFFSAASHELKTPIAATSVLLEGMLENVGDYKDHPKYLRECVKMMDALSKMISEILEIVSLNDGRIIPAFEKLDIRHTIADILPDFQTLSEANGQRIVTDIPDGQSCLADPQMLQKALSNVILNAVQNSPVDGEIRIWSEPMTQQHRLCVLNTGARIDDAILPKLFDPFYRMDQARSRKNGRSGLGLTIVQKALESMKIDFALENA</sequence>
<keyword evidence="12" id="KW-1185">Reference proteome</keyword>
<dbReference type="SMART" id="SM00388">
    <property type="entry name" value="HisKA"/>
    <property type="match status" value="1"/>
</dbReference>
<dbReference type="InterPro" id="IPR005467">
    <property type="entry name" value="His_kinase_dom"/>
</dbReference>
<evidence type="ECO:0000313" key="12">
    <source>
        <dbReference type="Proteomes" id="UP000183995"/>
    </source>
</evidence>
<dbReference type="PANTHER" id="PTHR45453">
    <property type="entry name" value="PHOSPHATE REGULON SENSOR PROTEIN PHOR"/>
    <property type="match status" value="1"/>
</dbReference>
<keyword evidence="5" id="KW-0808">Transferase</keyword>
<dbReference type="GO" id="GO:0016036">
    <property type="term" value="P:cellular response to phosphate starvation"/>
    <property type="evidence" value="ECO:0007669"/>
    <property type="project" value="TreeGrafter"/>
</dbReference>
<dbReference type="EC" id="2.7.13.3" evidence="3"/>
<comment type="subcellular location">
    <subcellularLocation>
        <location evidence="2">Membrane</location>
    </subcellularLocation>
</comment>
<comment type="catalytic activity">
    <reaction evidence="1">
        <text>ATP + protein L-histidine = ADP + protein N-phospho-L-histidine.</text>
        <dbReference type="EC" id="2.7.13.3"/>
    </reaction>
</comment>
<evidence type="ECO:0000256" key="5">
    <source>
        <dbReference type="ARBA" id="ARBA00022679"/>
    </source>
</evidence>
<evidence type="ECO:0000256" key="2">
    <source>
        <dbReference type="ARBA" id="ARBA00004370"/>
    </source>
</evidence>
<dbReference type="InterPro" id="IPR003660">
    <property type="entry name" value="HAMP_dom"/>
</dbReference>
<dbReference type="InterPro" id="IPR050351">
    <property type="entry name" value="BphY/WalK/GraS-like"/>
</dbReference>
<dbReference type="Gene3D" id="3.30.565.10">
    <property type="entry name" value="Histidine kinase-like ATPase, C-terminal domain"/>
    <property type="match status" value="1"/>
</dbReference>
<evidence type="ECO:0000256" key="1">
    <source>
        <dbReference type="ARBA" id="ARBA00000085"/>
    </source>
</evidence>
<name>A0A1M5Z434_9FIRM</name>
<feature type="transmembrane region" description="Helical" evidence="8">
    <location>
        <begin position="133"/>
        <end position="156"/>
    </location>
</feature>
<keyword evidence="8" id="KW-1133">Transmembrane helix</keyword>
<dbReference type="PANTHER" id="PTHR45453:SF3">
    <property type="entry name" value="HISTIDINE KINASE"/>
    <property type="match status" value="1"/>
</dbReference>
<dbReference type="GO" id="GO:0005886">
    <property type="term" value="C:plasma membrane"/>
    <property type="evidence" value="ECO:0007669"/>
    <property type="project" value="TreeGrafter"/>
</dbReference>
<dbReference type="Pfam" id="PF02518">
    <property type="entry name" value="HATPase_c"/>
    <property type="match status" value="1"/>
</dbReference>
<dbReference type="Gene3D" id="6.10.340.10">
    <property type="match status" value="1"/>
</dbReference>
<organism evidence="11 12">
    <name type="scientific">Sporobacter termitidis DSM 10068</name>
    <dbReference type="NCBI Taxonomy" id="1123282"/>
    <lineage>
        <taxon>Bacteria</taxon>
        <taxon>Bacillati</taxon>
        <taxon>Bacillota</taxon>
        <taxon>Clostridia</taxon>
        <taxon>Eubacteriales</taxon>
        <taxon>Oscillospiraceae</taxon>
        <taxon>Sporobacter</taxon>
    </lineage>
</organism>
<dbReference type="InterPro" id="IPR036890">
    <property type="entry name" value="HATPase_C_sf"/>
</dbReference>
<dbReference type="Proteomes" id="UP000183995">
    <property type="component" value="Unassembled WGS sequence"/>
</dbReference>
<dbReference type="InterPro" id="IPR036097">
    <property type="entry name" value="HisK_dim/P_sf"/>
</dbReference>
<keyword evidence="8" id="KW-0812">Transmembrane</keyword>
<dbReference type="SMART" id="SM00304">
    <property type="entry name" value="HAMP"/>
    <property type="match status" value="1"/>
</dbReference>
<dbReference type="InterPro" id="IPR003594">
    <property type="entry name" value="HATPase_dom"/>
</dbReference>
<dbReference type="Pfam" id="PF00672">
    <property type="entry name" value="HAMP"/>
    <property type="match status" value="1"/>
</dbReference>
<dbReference type="CDD" id="cd06225">
    <property type="entry name" value="HAMP"/>
    <property type="match status" value="1"/>
</dbReference>
<evidence type="ECO:0000259" key="9">
    <source>
        <dbReference type="PROSITE" id="PS50109"/>
    </source>
</evidence>
<dbReference type="GO" id="GO:0004721">
    <property type="term" value="F:phosphoprotein phosphatase activity"/>
    <property type="evidence" value="ECO:0007669"/>
    <property type="project" value="TreeGrafter"/>
</dbReference>
<reference evidence="11 12" key="1">
    <citation type="submission" date="2016-11" db="EMBL/GenBank/DDBJ databases">
        <authorList>
            <person name="Jaros S."/>
            <person name="Januszkiewicz K."/>
            <person name="Wedrychowicz H."/>
        </authorList>
    </citation>
    <scope>NUCLEOTIDE SEQUENCE [LARGE SCALE GENOMIC DNA]</scope>
    <source>
        <strain evidence="11 12">DSM 10068</strain>
    </source>
</reference>
<dbReference type="EMBL" id="FQXV01000013">
    <property type="protein sequence ID" value="SHI18878.1"/>
    <property type="molecule type" value="Genomic_DNA"/>
</dbReference>
<keyword evidence="8" id="KW-0472">Membrane</keyword>
<protein>
    <recommendedName>
        <fullName evidence="3">histidine kinase</fullName>
        <ecNumber evidence="3">2.7.13.3</ecNumber>
    </recommendedName>
</protein>
<feature type="domain" description="HAMP" evidence="10">
    <location>
        <begin position="157"/>
        <end position="208"/>
    </location>
</feature>
<evidence type="ECO:0000256" key="3">
    <source>
        <dbReference type="ARBA" id="ARBA00012438"/>
    </source>
</evidence>
<evidence type="ECO:0000313" key="11">
    <source>
        <dbReference type="EMBL" id="SHI18878.1"/>
    </source>
</evidence>
<dbReference type="PROSITE" id="PS50885">
    <property type="entry name" value="HAMP"/>
    <property type="match status" value="1"/>
</dbReference>
<dbReference type="CDD" id="cd00082">
    <property type="entry name" value="HisKA"/>
    <property type="match status" value="1"/>
</dbReference>
<dbReference type="Pfam" id="PF00512">
    <property type="entry name" value="HisKA"/>
    <property type="match status" value="1"/>
</dbReference>
<keyword evidence="6 11" id="KW-0418">Kinase</keyword>
<dbReference type="AlphaFoldDB" id="A0A1M5Z434"/>
<evidence type="ECO:0000256" key="7">
    <source>
        <dbReference type="ARBA" id="ARBA00023012"/>
    </source>
</evidence>
<proteinExistence type="predicted"/>
<dbReference type="SUPFAM" id="SSF55874">
    <property type="entry name" value="ATPase domain of HSP90 chaperone/DNA topoisomerase II/histidine kinase"/>
    <property type="match status" value="1"/>
</dbReference>
<dbReference type="SMART" id="SM00387">
    <property type="entry name" value="HATPase_c"/>
    <property type="match status" value="1"/>
</dbReference>
<feature type="domain" description="Histidine kinase" evidence="9">
    <location>
        <begin position="230"/>
        <end position="431"/>
    </location>
</feature>
<accession>A0A1M5Z434</accession>
<keyword evidence="4" id="KW-0597">Phosphoprotein</keyword>
<dbReference type="PROSITE" id="PS50109">
    <property type="entry name" value="HIS_KIN"/>
    <property type="match status" value="1"/>
</dbReference>
<keyword evidence="7" id="KW-0902">Two-component regulatory system</keyword>
<evidence type="ECO:0000256" key="4">
    <source>
        <dbReference type="ARBA" id="ARBA00022553"/>
    </source>
</evidence>
<evidence type="ECO:0000256" key="8">
    <source>
        <dbReference type="SAM" id="Phobius"/>
    </source>
</evidence>
<dbReference type="Gene3D" id="1.10.287.130">
    <property type="match status" value="1"/>
</dbReference>
<dbReference type="SUPFAM" id="SSF158472">
    <property type="entry name" value="HAMP domain-like"/>
    <property type="match status" value="1"/>
</dbReference>
<evidence type="ECO:0000256" key="6">
    <source>
        <dbReference type="ARBA" id="ARBA00022777"/>
    </source>
</evidence>